<organism evidence="3 4">
    <name type="scientific">Campylobacter magnus</name>
    <dbReference type="NCBI Taxonomy" id="3026462"/>
    <lineage>
        <taxon>Bacteria</taxon>
        <taxon>Pseudomonadati</taxon>
        <taxon>Campylobacterota</taxon>
        <taxon>Epsilonproteobacteria</taxon>
        <taxon>Campylobacterales</taxon>
        <taxon>Campylobacteraceae</taxon>
        <taxon>Campylobacter</taxon>
    </lineage>
</organism>
<keyword evidence="4" id="KW-1185">Reference proteome</keyword>
<feature type="compositionally biased region" description="Basic and acidic residues" evidence="1">
    <location>
        <begin position="65"/>
        <end position="92"/>
    </location>
</feature>
<comment type="caution">
    <text evidence="3">The sequence shown here is derived from an EMBL/GenBank/DDBJ whole genome shotgun (WGS) entry which is preliminary data.</text>
</comment>
<proteinExistence type="predicted"/>
<keyword evidence="2" id="KW-0812">Transmembrane</keyword>
<dbReference type="SUPFAM" id="SSF74653">
    <property type="entry name" value="TolA/TonB C-terminal domain"/>
    <property type="match status" value="1"/>
</dbReference>
<protein>
    <submittedName>
        <fullName evidence="3">TonB C-terminal domain-containing protein</fullName>
    </submittedName>
</protein>
<feature type="region of interest" description="Disordered" evidence="1">
    <location>
        <begin position="65"/>
        <end position="159"/>
    </location>
</feature>
<dbReference type="Pfam" id="PF13103">
    <property type="entry name" value="TonB_2"/>
    <property type="match status" value="1"/>
</dbReference>
<dbReference type="Gene3D" id="3.30.1150.10">
    <property type="match status" value="1"/>
</dbReference>
<keyword evidence="2" id="KW-0472">Membrane</keyword>
<name>A0ABT8T8A3_9BACT</name>
<dbReference type="EMBL" id="JAULJQ010000005">
    <property type="protein sequence ID" value="MDO2409495.1"/>
    <property type="molecule type" value="Genomic_DNA"/>
</dbReference>
<evidence type="ECO:0000256" key="1">
    <source>
        <dbReference type="SAM" id="MobiDB-lite"/>
    </source>
</evidence>
<dbReference type="RefSeq" id="WP_302244346.1">
    <property type="nucleotide sequence ID" value="NZ_JAULJQ010000005.1"/>
</dbReference>
<sequence>MKQRKIGENFPTFNAFIISLAIYIALLGFIVHKAGTATQIAEKYTDTPDAFMDVMIVTEERADVVTAPKVEKPEPKPIEPEPPKPEPDKIEPVEEQITTNKAEQTPKEPEPQPAPPEPEPVDMGALFNDIKVPPKPPAKPKATQSNKKSAKENKSAEQKAMDAINALQASDKVAAPKAGLTGTFDEFRGAITRIIAQRWQKYLASSNDSVEVEMTFSADGKLLRYNFISRSYDPEFQSKARDLLEGLKSVKFPATPSGERESFKIKLSDQIEFEME</sequence>
<feature type="transmembrane region" description="Helical" evidence="2">
    <location>
        <begin position="12"/>
        <end position="31"/>
    </location>
</feature>
<reference evidence="3 4" key="1">
    <citation type="submission" date="2023-06" db="EMBL/GenBank/DDBJ databases">
        <title>Campylobacter magnum sp. nov., isolated from cecal contents of domestic pigs (Sus scrofa domesticus).</title>
        <authorList>
            <person name="Papic B."/>
            <person name="Gruntar I."/>
        </authorList>
    </citation>
    <scope>NUCLEOTIDE SEQUENCE [LARGE SCALE GENOMIC DNA]</scope>
    <source>
        <strain evidence="4">34484-21</strain>
    </source>
</reference>
<evidence type="ECO:0000313" key="4">
    <source>
        <dbReference type="Proteomes" id="UP001171111"/>
    </source>
</evidence>
<evidence type="ECO:0000313" key="3">
    <source>
        <dbReference type="EMBL" id="MDO2409495.1"/>
    </source>
</evidence>
<evidence type="ECO:0000256" key="2">
    <source>
        <dbReference type="SAM" id="Phobius"/>
    </source>
</evidence>
<feature type="compositionally biased region" description="Basic and acidic residues" evidence="1">
    <location>
        <begin position="149"/>
        <end position="159"/>
    </location>
</feature>
<keyword evidence="2" id="KW-1133">Transmembrane helix</keyword>
<accession>A0ABT8T8A3</accession>
<dbReference type="Proteomes" id="UP001171111">
    <property type="component" value="Unassembled WGS sequence"/>
</dbReference>
<gene>
    <name evidence="3" type="ORF">Q2362_05200</name>
</gene>